<proteinExistence type="predicted"/>
<evidence type="ECO:0000313" key="2">
    <source>
        <dbReference type="EMBL" id="MFC3713638.1"/>
    </source>
</evidence>
<evidence type="ECO:0000256" key="1">
    <source>
        <dbReference type="SAM" id="Phobius"/>
    </source>
</evidence>
<keyword evidence="1" id="KW-1133">Transmembrane helix</keyword>
<feature type="transmembrane region" description="Helical" evidence="1">
    <location>
        <begin position="98"/>
        <end position="118"/>
    </location>
</feature>
<evidence type="ECO:0000313" key="3">
    <source>
        <dbReference type="Proteomes" id="UP001595615"/>
    </source>
</evidence>
<protein>
    <submittedName>
        <fullName evidence="2">Uncharacterized protein</fullName>
    </submittedName>
</protein>
<keyword evidence="3" id="KW-1185">Reference proteome</keyword>
<keyword evidence="1" id="KW-0812">Transmembrane</keyword>
<name>A0ABV7XEE0_9SPHN</name>
<feature type="transmembrane region" description="Helical" evidence="1">
    <location>
        <begin position="40"/>
        <end position="59"/>
    </location>
</feature>
<reference evidence="3" key="1">
    <citation type="journal article" date="2019" name="Int. J. Syst. Evol. Microbiol.">
        <title>The Global Catalogue of Microorganisms (GCM) 10K type strain sequencing project: providing services to taxonomists for standard genome sequencing and annotation.</title>
        <authorList>
            <consortium name="The Broad Institute Genomics Platform"/>
            <consortium name="The Broad Institute Genome Sequencing Center for Infectious Disease"/>
            <person name="Wu L."/>
            <person name="Ma J."/>
        </authorList>
    </citation>
    <scope>NUCLEOTIDE SEQUENCE [LARGE SCALE GENOMIC DNA]</scope>
    <source>
        <strain evidence="3">KCTC 42644</strain>
    </source>
</reference>
<dbReference type="Proteomes" id="UP001595615">
    <property type="component" value="Unassembled WGS sequence"/>
</dbReference>
<feature type="transmembrane region" description="Helical" evidence="1">
    <location>
        <begin position="66"/>
        <end position="86"/>
    </location>
</feature>
<comment type="caution">
    <text evidence="2">The sequence shown here is derived from an EMBL/GenBank/DDBJ whole genome shotgun (WGS) entry which is preliminary data.</text>
</comment>
<dbReference type="EMBL" id="JBHRXV010000011">
    <property type="protein sequence ID" value="MFC3713638.1"/>
    <property type="molecule type" value="Genomic_DNA"/>
</dbReference>
<organism evidence="2 3">
    <name type="scientific">Sphingoaurantiacus capsulatus</name>
    <dbReference type="NCBI Taxonomy" id="1771310"/>
    <lineage>
        <taxon>Bacteria</taxon>
        <taxon>Pseudomonadati</taxon>
        <taxon>Pseudomonadota</taxon>
        <taxon>Alphaproteobacteria</taxon>
        <taxon>Sphingomonadales</taxon>
        <taxon>Sphingosinicellaceae</taxon>
        <taxon>Sphingoaurantiacus</taxon>
    </lineage>
</organism>
<sequence>MFVADGAFRNAPNGGFGWLISLPTLLLLGFVAALPIAVEALPWVSAGTILSFWPLCRFFRERTARNLLIVLLWGATMGAVFGLYAVGTRDLGGGEGPVGPWVGAFFGLVTAAFGRGLMGQDVEDEDNG</sequence>
<accession>A0ABV7XEE0</accession>
<feature type="transmembrane region" description="Helical" evidence="1">
    <location>
        <begin position="16"/>
        <end position="34"/>
    </location>
</feature>
<gene>
    <name evidence="2" type="ORF">ACFOMD_13740</name>
</gene>
<dbReference type="RefSeq" id="WP_380862329.1">
    <property type="nucleotide sequence ID" value="NZ_JBHRXV010000011.1"/>
</dbReference>
<keyword evidence="1" id="KW-0472">Membrane</keyword>